<dbReference type="EMBL" id="JATAAI010000017">
    <property type="protein sequence ID" value="KAK1739588.1"/>
    <property type="molecule type" value="Genomic_DNA"/>
</dbReference>
<evidence type="ECO:0000313" key="2">
    <source>
        <dbReference type="EMBL" id="KAK1739588.1"/>
    </source>
</evidence>
<proteinExistence type="predicted"/>
<evidence type="ECO:0000313" key="3">
    <source>
        <dbReference type="Proteomes" id="UP001224775"/>
    </source>
</evidence>
<protein>
    <submittedName>
        <fullName evidence="2">Uncharacterized protein</fullName>
    </submittedName>
</protein>
<accession>A0AAD9DBE2</accession>
<name>A0AAD9DBE2_9STRA</name>
<organism evidence="2 3">
    <name type="scientific">Skeletonema marinoi</name>
    <dbReference type="NCBI Taxonomy" id="267567"/>
    <lineage>
        <taxon>Eukaryota</taxon>
        <taxon>Sar</taxon>
        <taxon>Stramenopiles</taxon>
        <taxon>Ochrophyta</taxon>
        <taxon>Bacillariophyta</taxon>
        <taxon>Coscinodiscophyceae</taxon>
        <taxon>Thalassiosirophycidae</taxon>
        <taxon>Thalassiosirales</taxon>
        <taxon>Skeletonemataceae</taxon>
        <taxon>Skeletonema</taxon>
        <taxon>Skeletonema marinoi-dohrnii complex</taxon>
    </lineage>
</organism>
<dbReference type="Proteomes" id="UP001224775">
    <property type="component" value="Unassembled WGS sequence"/>
</dbReference>
<comment type="caution">
    <text evidence="2">The sequence shown here is derived from an EMBL/GenBank/DDBJ whole genome shotgun (WGS) entry which is preliminary data.</text>
</comment>
<sequence>MATINNSSMYHQRRERQLRRRNRMIDPSALNQEYQAELVEEVVEEDDKADIFLNMMEKSTAFFDTISMSDSVTPNPFVSATSIKVNPSIYLTSSDSDLKDTRDASSTMTSPHMLGLVLDAERQAASPISSSGKSIPDSPAISVESIKMLDSDFEEISLSSAEHEDDEISLSSAEHEDDEIAAGRLGAVPRQDEANRELAVLEEKHNASPASTVKSNVTVDISDQALFDTDSDEIEDMEELHRHIDDVSTLTEETYSPILSNEQKPFFTPYSSQPFSFAEMQFDAMQKQDELATNRRRSMSSEVVYMQRLEEIAAQRSIIAQIAIKFEDVIMAVCGQEEEVLYVVVEEDEEEEEIEEIGTDHKSGISKPALVCVPEANDDVHETAIHEKAIEENEETALGMAGLLKTIQISTVGKLTSRDRVLVPLYERAVLHLVGLENQVMRKSRAIEIGKRTLASCTRSDDKLDVVTNIAFLEVELKETRRKVVQSRGSLQRLYEAFSLKTQKAIDDLQMDGFR</sequence>
<feature type="compositionally biased region" description="Polar residues" evidence="1">
    <location>
        <begin position="1"/>
        <end position="10"/>
    </location>
</feature>
<evidence type="ECO:0000256" key="1">
    <source>
        <dbReference type="SAM" id="MobiDB-lite"/>
    </source>
</evidence>
<keyword evidence="3" id="KW-1185">Reference proteome</keyword>
<gene>
    <name evidence="2" type="ORF">QTG54_009347</name>
</gene>
<dbReference type="AlphaFoldDB" id="A0AAD9DBE2"/>
<feature type="compositionally biased region" description="Basic residues" evidence="1">
    <location>
        <begin position="11"/>
        <end position="22"/>
    </location>
</feature>
<feature type="region of interest" description="Disordered" evidence="1">
    <location>
        <begin position="1"/>
        <end position="24"/>
    </location>
</feature>
<reference evidence="2" key="1">
    <citation type="submission" date="2023-06" db="EMBL/GenBank/DDBJ databases">
        <title>Survivors Of The Sea: Transcriptome response of Skeletonema marinoi to long-term dormancy.</title>
        <authorList>
            <person name="Pinder M.I.M."/>
            <person name="Kourtchenko O."/>
            <person name="Robertson E.K."/>
            <person name="Larsson T."/>
            <person name="Maumus F."/>
            <person name="Osuna-Cruz C.M."/>
            <person name="Vancaester E."/>
            <person name="Stenow R."/>
            <person name="Vandepoele K."/>
            <person name="Ploug H."/>
            <person name="Bruchert V."/>
            <person name="Godhe A."/>
            <person name="Topel M."/>
        </authorList>
    </citation>
    <scope>NUCLEOTIDE SEQUENCE</scope>
    <source>
        <strain evidence="2">R05AC</strain>
    </source>
</reference>